<evidence type="ECO:0000313" key="3">
    <source>
        <dbReference type="Proteomes" id="UP000199274"/>
    </source>
</evidence>
<feature type="transmembrane region" description="Helical" evidence="1">
    <location>
        <begin position="45"/>
        <end position="67"/>
    </location>
</feature>
<evidence type="ECO:0000313" key="2">
    <source>
        <dbReference type="EMBL" id="SDH10317.1"/>
    </source>
</evidence>
<reference evidence="3" key="1">
    <citation type="submission" date="2016-10" db="EMBL/GenBank/DDBJ databases">
        <authorList>
            <person name="Varghese N."/>
            <person name="Submissions S."/>
        </authorList>
    </citation>
    <scope>NUCLEOTIDE SEQUENCE [LARGE SCALE GENOMIC DNA]</scope>
    <source>
        <strain evidence="3">CGMCC 1.2747</strain>
    </source>
</reference>
<gene>
    <name evidence="2" type="ORF">SAMN04488062_104135</name>
</gene>
<name>A0A1G7ZP16_9FLAO</name>
<organism evidence="2 3">
    <name type="scientific">Flavobacterium omnivorum</name>
    <dbReference type="NCBI Taxonomy" id="178355"/>
    <lineage>
        <taxon>Bacteria</taxon>
        <taxon>Pseudomonadati</taxon>
        <taxon>Bacteroidota</taxon>
        <taxon>Flavobacteriia</taxon>
        <taxon>Flavobacteriales</taxon>
        <taxon>Flavobacteriaceae</taxon>
        <taxon>Flavobacterium</taxon>
    </lineage>
</organism>
<dbReference type="EMBL" id="FNDB01000004">
    <property type="protein sequence ID" value="SDH10317.1"/>
    <property type="molecule type" value="Genomic_DNA"/>
</dbReference>
<evidence type="ECO:0008006" key="4">
    <source>
        <dbReference type="Google" id="ProtNLM"/>
    </source>
</evidence>
<accession>A0A1G7ZP16</accession>
<dbReference type="AlphaFoldDB" id="A0A1G7ZP16"/>
<keyword evidence="1" id="KW-0812">Transmembrane</keyword>
<evidence type="ECO:0000256" key="1">
    <source>
        <dbReference type="SAM" id="Phobius"/>
    </source>
</evidence>
<protein>
    <recommendedName>
        <fullName evidence="4">Holin-X, holin superfamily III</fullName>
    </recommendedName>
</protein>
<dbReference type="OrthoDB" id="678770at2"/>
<proteinExistence type="predicted"/>
<dbReference type="STRING" id="178355.SAMN04488062_104135"/>
<sequence length="115" mass="13084">MENNASTIEMLFERAEDYTRTTVELAKLNAVDKTADVMSSLLSRLTVSIVFVLFAFLANIGLSLWIGELLGKVYYGFFIVSSVYLIVAIVLYLFKDQWLKMPISNFIIVKMLKKS</sequence>
<keyword evidence="1" id="KW-1133">Transmembrane helix</keyword>
<dbReference type="Proteomes" id="UP000199274">
    <property type="component" value="Unassembled WGS sequence"/>
</dbReference>
<keyword evidence="1" id="KW-0472">Membrane</keyword>
<feature type="transmembrane region" description="Helical" evidence="1">
    <location>
        <begin position="73"/>
        <end position="94"/>
    </location>
</feature>
<dbReference type="RefSeq" id="WP_091256428.1">
    <property type="nucleotide sequence ID" value="NZ_FNDB01000004.1"/>
</dbReference>
<keyword evidence="3" id="KW-1185">Reference proteome</keyword>